<protein>
    <submittedName>
        <fullName evidence="8">S41 family peptidase</fullName>
    </submittedName>
</protein>
<keyword evidence="9" id="KW-1185">Reference proteome</keyword>
<name>A0AAP2DTC0_9BACT</name>
<dbReference type="GO" id="GO:0007165">
    <property type="term" value="P:signal transduction"/>
    <property type="evidence" value="ECO:0007669"/>
    <property type="project" value="TreeGrafter"/>
</dbReference>
<dbReference type="PANTHER" id="PTHR32060">
    <property type="entry name" value="TAIL-SPECIFIC PROTEASE"/>
    <property type="match status" value="1"/>
</dbReference>
<keyword evidence="4 5" id="KW-0720">Serine protease</keyword>
<reference evidence="8 9" key="1">
    <citation type="submission" date="2021-05" db="EMBL/GenBank/DDBJ databases">
        <title>A Polyphasic approach of four new species of the genus Ohtaekwangia: Ohtaekwangia histidinii sp. nov., Ohtaekwangia cretensis sp. nov., Ohtaekwangia indiensis sp. nov., Ohtaekwangia reichenbachii sp. nov. from diverse environment.</title>
        <authorList>
            <person name="Octaviana S."/>
        </authorList>
    </citation>
    <scope>NUCLEOTIDE SEQUENCE [LARGE SCALE GENOMIC DNA]</scope>
    <source>
        <strain evidence="8 9">PWU4</strain>
    </source>
</reference>
<keyword evidence="2 5" id="KW-0645">Protease</keyword>
<evidence type="ECO:0000256" key="4">
    <source>
        <dbReference type="ARBA" id="ARBA00022825"/>
    </source>
</evidence>
<dbReference type="InterPro" id="IPR041489">
    <property type="entry name" value="PDZ_6"/>
</dbReference>
<dbReference type="SMART" id="SM00228">
    <property type="entry name" value="PDZ"/>
    <property type="match status" value="1"/>
</dbReference>
<dbReference type="GO" id="GO:0004175">
    <property type="term" value="F:endopeptidase activity"/>
    <property type="evidence" value="ECO:0007669"/>
    <property type="project" value="TreeGrafter"/>
</dbReference>
<dbReference type="PANTHER" id="PTHR32060:SF30">
    <property type="entry name" value="CARBOXY-TERMINAL PROCESSING PROTEASE CTPA"/>
    <property type="match status" value="1"/>
</dbReference>
<dbReference type="SUPFAM" id="SSF52096">
    <property type="entry name" value="ClpP/crotonase"/>
    <property type="match status" value="1"/>
</dbReference>
<evidence type="ECO:0000259" key="7">
    <source>
        <dbReference type="PROSITE" id="PS50106"/>
    </source>
</evidence>
<feature type="domain" description="PDZ" evidence="7">
    <location>
        <begin position="97"/>
        <end position="150"/>
    </location>
</feature>
<dbReference type="EMBL" id="JAHESF010000058">
    <property type="protein sequence ID" value="MBT1701149.1"/>
    <property type="molecule type" value="Genomic_DNA"/>
</dbReference>
<dbReference type="CDD" id="cd06782">
    <property type="entry name" value="cpPDZ_CPP-like"/>
    <property type="match status" value="1"/>
</dbReference>
<accession>A0AAP2DTC0</accession>
<dbReference type="PROSITE" id="PS50106">
    <property type="entry name" value="PDZ"/>
    <property type="match status" value="1"/>
</dbReference>
<dbReference type="GO" id="GO:0008236">
    <property type="term" value="F:serine-type peptidase activity"/>
    <property type="evidence" value="ECO:0007669"/>
    <property type="project" value="UniProtKB-KW"/>
</dbReference>
<evidence type="ECO:0000256" key="3">
    <source>
        <dbReference type="ARBA" id="ARBA00022801"/>
    </source>
</evidence>
<evidence type="ECO:0000313" key="8">
    <source>
        <dbReference type="EMBL" id="MBT1701149.1"/>
    </source>
</evidence>
<dbReference type="AlphaFoldDB" id="A0AAP2DTC0"/>
<dbReference type="InterPro" id="IPR029045">
    <property type="entry name" value="ClpP/crotonase-like_dom_sf"/>
</dbReference>
<dbReference type="Pfam" id="PF03572">
    <property type="entry name" value="Peptidase_S41"/>
    <property type="match status" value="1"/>
</dbReference>
<comment type="similarity">
    <text evidence="1 5">Belongs to the peptidase S41A family.</text>
</comment>
<dbReference type="InterPro" id="IPR001478">
    <property type="entry name" value="PDZ"/>
</dbReference>
<keyword evidence="3 5" id="KW-0378">Hydrolase</keyword>
<organism evidence="8 9">
    <name type="scientific">Chryseosolibacter histidini</name>
    <dbReference type="NCBI Taxonomy" id="2782349"/>
    <lineage>
        <taxon>Bacteria</taxon>
        <taxon>Pseudomonadati</taxon>
        <taxon>Bacteroidota</taxon>
        <taxon>Cytophagia</taxon>
        <taxon>Cytophagales</taxon>
        <taxon>Chryseotaleaceae</taxon>
        <taxon>Chryseosolibacter</taxon>
    </lineage>
</organism>
<dbReference type="GO" id="GO:0030288">
    <property type="term" value="C:outer membrane-bounded periplasmic space"/>
    <property type="evidence" value="ECO:0007669"/>
    <property type="project" value="TreeGrafter"/>
</dbReference>
<evidence type="ECO:0000256" key="5">
    <source>
        <dbReference type="RuleBase" id="RU004404"/>
    </source>
</evidence>
<dbReference type="RefSeq" id="WP_254169835.1">
    <property type="nucleotide sequence ID" value="NZ_JAHESF010000058.1"/>
</dbReference>
<evidence type="ECO:0000256" key="1">
    <source>
        <dbReference type="ARBA" id="ARBA00009179"/>
    </source>
</evidence>
<dbReference type="InterPro" id="IPR036034">
    <property type="entry name" value="PDZ_sf"/>
</dbReference>
<comment type="caution">
    <text evidence="8">The sequence shown here is derived from an EMBL/GenBank/DDBJ whole genome shotgun (WGS) entry which is preliminary data.</text>
</comment>
<dbReference type="SMART" id="SM00245">
    <property type="entry name" value="TSPc"/>
    <property type="match status" value="1"/>
</dbReference>
<proteinExistence type="inferred from homology"/>
<dbReference type="InterPro" id="IPR005151">
    <property type="entry name" value="Tail-specific_protease"/>
</dbReference>
<sequence length="552" mass="62113">MWRRFKWPVLLALLTVVTVAFRQPVEKYFDIAKSLDIFTTLFKEVNAYYVDDVDPQKLIRKGIDGMLQSLDPYTDYIPESEIESFRITTTGQYGGIGALIGVVNKKTVVTHPYRSFPAFKSGIRVGDEIISVNGKNMQGKSTTDISAMLKGQPRSEVEITVKRRGNKEDLTFKIKREKISISNVPYYNLVDPEIGYIKLDDFTPGASREVADALTELKEKGAKKIILDLRDNPGGLLHEAVNIVSLFIPKGMEVVSTKGKVEEWNKKYNTLNNPLDTEIPMVVLTSGGSASASEIVAGALQDYDRAVLVGEKTFGKGLVQTTRPLSYNAQLKVTTAKYYIPSGRCIQALDYAHRKEDGTVEKFADSLKMEFKTKNGRKVFNGAGLDPDVEIQNDLLGPVAEALANSGLIFEYASEFCAANPTQPDLKTFKLTDAQYQQFADWVKAQKFQYTTQLERSTKELVDAARKEKFYPELEAELNSLRNKIEANKSHDLLRFKAEIADMLEEQIAFHYALTQGQAEVSIARDREIQEAKKVLNDPLLYKKTLEPQEWH</sequence>
<dbReference type="Gene3D" id="3.90.226.10">
    <property type="entry name" value="2-enoyl-CoA Hydratase, Chain A, domain 1"/>
    <property type="match status" value="1"/>
</dbReference>
<dbReference type="NCBIfam" id="TIGR00225">
    <property type="entry name" value="prc"/>
    <property type="match status" value="1"/>
</dbReference>
<dbReference type="SUPFAM" id="SSF50156">
    <property type="entry name" value="PDZ domain-like"/>
    <property type="match status" value="1"/>
</dbReference>
<dbReference type="GO" id="GO:0006508">
    <property type="term" value="P:proteolysis"/>
    <property type="evidence" value="ECO:0007669"/>
    <property type="project" value="UniProtKB-KW"/>
</dbReference>
<evidence type="ECO:0000256" key="6">
    <source>
        <dbReference type="SAM" id="Coils"/>
    </source>
</evidence>
<gene>
    <name evidence="8" type="ORF">KK083_29930</name>
</gene>
<dbReference type="Gene3D" id="2.30.42.10">
    <property type="match status" value="1"/>
</dbReference>
<evidence type="ECO:0000256" key="2">
    <source>
        <dbReference type="ARBA" id="ARBA00022670"/>
    </source>
</evidence>
<evidence type="ECO:0000313" key="9">
    <source>
        <dbReference type="Proteomes" id="UP001319200"/>
    </source>
</evidence>
<feature type="coiled-coil region" evidence="6">
    <location>
        <begin position="464"/>
        <end position="491"/>
    </location>
</feature>
<dbReference type="CDD" id="cd07560">
    <property type="entry name" value="Peptidase_S41_CPP"/>
    <property type="match status" value="1"/>
</dbReference>
<dbReference type="Gene3D" id="3.30.750.44">
    <property type="match status" value="1"/>
</dbReference>
<keyword evidence="6" id="KW-0175">Coiled coil</keyword>
<dbReference type="InterPro" id="IPR004447">
    <property type="entry name" value="Peptidase_S41A"/>
</dbReference>
<dbReference type="Pfam" id="PF17820">
    <property type="entry name" value="PDZ_6"/>
    <property type="match status" value="1"/>
</dbReference>
<dbReference type="Proteomes" id="UP001319200">
    <property type="component" value="Unassembled WGS sequence"/>
</dbReference>